<proteinExistence type="predicted"/>
<reference evidence="3" key="1">
    <citation type="journal article" date="2007" name="Plant Cell">
        <title>Dothideomycete-plant interactions illuminated by genome sequencing and EST analysis of the wheat pathogen Stagonospora nodorum.</title>
        <authorList>
            <person name="Hane J.K."/>
            <person name="Lowe R.G."/>
            <person name="Solomon P.S."/>
            <person name="Tan K.C."/>
            <person name="Schoch C.L."/>
            <person name="Spatafora J.W."/>
            <person name="Crous P.W."/>
            <person name="Kodira C."/>
            <person name="Birren B.W."/>
            <person name="Galagan J.E."/>
            <person name="Torriani S.F."/>
            <person name="McDonald B.A."/>
            <person name="Oliver R.P."/>
        </authorList>
    </citation>
    <scope>NUCLEOTIDE SEQUENCE [LARGE SCALE GENOMIC DNA]</scope>
    <source>
        <strain evidence="3">SN15 / ATCC MYA-4574 / FGSC 10173</strain>
    </source>
</reference>
<dbReference type="HOGENOM" id="CLU_3051109_0_0_1"/>
<evidence type="ECO:0000256" key="1">
    <source>
        <dbReference type="SAM" id="MobiDB-lite"/>
    </source>
</evidence>
<sequence length="54" mass="5919">MDSFGQVHGTQFGPLVQSIMSIFTTVLVPADGYRHVPTHARPSPPRTGLTCPRR</sequence>
<evidence type="ECO:0000313" key="3">
    <source>
        <dbReference type="Proteomes" id="UP000001055"/>
    </source>
</evidence>
<accession>Q0UL56</accession>
<dbReference type="Proteomes" id="UP000001055">
    <property type="component" value="Unassembled WGS sequence"/>
</dbReference>
<dbReference type="InParanoid" id="Q0UL56"/>
<feature type="region of interest" description="Disordered" evidence="1">
    <location>
        <begin position="34"/>
        <end position="54"/>
    </location>
</feature>
<protein>
    <submittedName>
        <fullName evidence="2">Uncharacterized protein</fullName>
    </submittedName>
</protein>
<dbReference type="GeneID" id="5974735"/>
<evidence type="ECO:0000313" key="2">
    <source>
        <dbReference type="EMBL" id="EAT84974.1"/>
    </source>
</evidence>
<dbReference type="AlphaFoldDB" id="Q0UL56"/>
<dbReference type="RefSeq" id="XP_001797842.1">
    <property type="nucleotide sequence ID" value="XM_001797790.1"/>
</dbReference>
<name>Q0UL56_PHANO</name>
<organism evidence="2 3">
    <name type="scientific">Phaeosphaeria nodorum (strain SN15 / ATCC MYA-4574 / FGSC 10173)</name>
    <name type="common">Glume blotch fungus</name>
    <name type="synonym">Parastagonospora nodorum</name>
    <dbReference type="NCBI Taxonomy" id="321614"/>
    <lineage>
        <taxon>Eukaryota</taxon>
        <taxon>Fungi</taxon>
        <taxon>Dikarya</taxon>
        <taxon>Ascomycota</taxon>
        <taxon>Pezizomycotina</taxon>
        <taxon>Dothideomycetes</taxon>
        <taxon>Pleosporomycetidae</taxon>
        <taxon>Pleosporales</taxon>
        <taxon>Pleosporineae</taxon>
        <taxon>Phaeosphaeriaceae</taxon>
        <taxon>Parastagonospora</taxon>
    </lineage>
</organism>
<gene>
    <name evidence="2" type="ORF">SNOG_07508</name>
</gene>
<dbReference type="KEGG" id="pno:SNOG_07508"/>
<dbReference type="EMBL" id="CH445335">
    <property type="protein sequence ID" value="EAT84974.1"/>
    <property type="molecule type" value="Genomic_DNA"/>
</dbReference>